<dbReference type="AlphaFoldDB" id="A0A067NQ99"/>
<evidence type="ECO:0000313" key="3">
    <source>
        <dbReference type="Proteomes" id="UP000027073"/>
    </source>
</evidence>
<dbReference type="SMART" id="SM00219">
    <property type="entry name" value="TyrKc"/>
    <property type="match status" value="1"/>
</dbReference>
<feature type="domain" description="Protein kinase" evidence="1">
    <location>
        <begin position="1"/>
        <end position="329"/>
    </location>
</feature>
<dbReference type="PANTHER" id="PTHR44167">
    <property type="entry name" value="OVARIAN-SPECIFIC SERINE/THREONINE-PROTEIN KINASE LOK-RELATED"/>
    <property type="match status" value="1"/>
</dbReference>
<protein>
    <recommendedName>
        <fullName evidence="1">Protein kinase domain-containing protein</fullName>
    </recommendedName>
</protein>
<sequence length="370" mass="43010">MVNAPNNLPGITDGKLVTYEFFWRDHYDWLLAKGYRLRSRYHPNWRPSWEGTKKPWDMCTDSLLPRHPSVLDAQRLSNGELLMLKRVKKDLHPHEAEIGQFFSSDAIATDSRNHCAPIYEVLQVPDDDNLIILVMPLLRDHGSPAFDTIGEAVEFFRQIFEGVQFIHQHHVAHRDVASQNVLMDAKTLYIDKYHPSRPDSKLAIDGSPRHYTRTQVPVKYYLADFGLSRHYGPEDLPVSEDVIYGSDKTVPEFETSESCDPFPTDVYTLGNMIREEFIDGSRFDKRKLGFDFMKPLVADMTQADPTKRPTMDEVVERFEKIRKDLTPWKLRSRVVEVPESPFAKTFRNLGHWKRRIWFMARRVPPVPAPS</sequence>
<accession>A0A067NQ99</accession>
<dbReference type="InterPro" id="IPR011009">
    <property type="entry name" value="Kinase-like_dom_sf"/>
</dbReference>
<evidence type="ECO:0000259" key="1">
    <source>
        <dbReference type="PROSITE" id="PS50011"/>
    </source>
</evidence>
<dbReference type="PANTHER" id="PTHR44167:SF30">
    <property type="entry name" value="PHOSPHORYLASE KINASE"/>
    <property type="match status" value="1"/>
</dbReference>
<dbReference type="SUPFAM" id="SSF56112">
    <property type="entry name" value="Protein kinase-like (PK-like)"/>
    <property type="match status" value="1"/>
</dbReference>
<evidence type="ECO:0000313" key="2">
    <source>
        <dbReference type="EMBL" id="KDQ26262.1"/>
    </source>
</evidence>
<proteinExistence type="predicted"/>
<dbReference type="Pfam" id="PF00069">
    <property type="entry name" value="Pkinase"/>
    <property type="match status" value="1"/>
</dbReference>
<gene>
    <name evidence="2" type="ORF">PLEOSDRAFT_32077</name>
</gene>
<dbReference type="InterPro" id="IPR000719">
    <property type="entry name" value="Prot_kinase_dom"/>
</dbReference>
<dbReference type="GO" id="GO:0005524">
    <property type="term" value="F:ATP binding"/>
    <property type="evidence" value="ECO:0007669"/>
    <property type="project" value="InterPro"/>
</dbReference>
<dbReference type="VEuPathDB" id="FungiDB:PLEOSDRAFT_32077"/>
<dbReference type="GO" id="GO:0004713">
    <property type="term" value="F:protein tyrosine kinase activity"/>
    <property type="evidence" value="ECO:0007669"/>
    <property type="project" value="InterPro"/>
</dbReference>
<dbReference type="GO" id="GO:0004674">
    <property type="term" value="F:protein serine/threonine kinase activity"/>
    <property type="evidence" value="ECO:0007669"/>
    <property type="project" value="TreeGrafter"/>
</dbReference>
<dbReference type="EMBL" id="KL198010">
    <property type="protein sequence ID" value="KDQ26262.1"/>
    <property type="molecule type" value="Genomic_DNA"/>
</dbReference>
<dbReference type="Proteomes" id="UP000027073">
    <property type="component" value="Unassembled WGS sequence"/>
</dbReference>
<dbReference type="InterPro" id="IPR020635">
    <property type="entry name" value="Tyr_kinase_cat_dom"/>
</dbReference>
<dbReference type="InParanoid" id="A0A067NQ99"/>
<organism evidence="2 3">
    <name type="scientific">Pleurotus ostreatus (strain PC15)</name>
    <name type="common">Oyster mushroom</name>
    <dbReference type="NCBI Taxonomy" id="1137138"/>
    <lineage>
        <taxon>Eukaryota</taxon>
        <taxon>Fungi</taxon>
        <taxon>Dikarya</taxon>
        <taxon>Basidiomycota</taxon>
        <taxon>Agaricomycotina</taxon>
        <taxon>Agaricomycetes</taxon>
        <taxon>Agaricomycetidae</taxon>
        <taxon>Agaricales</taxon>
        <taxon>Pleurotineae</taxon>
        <taxon>Pleurotaceae</taxon>
        <taxon>Pleurotus</taxon>
    </lineage>
</organism>
<dbReference type="GO" id="GO:0044773">
    <property type="term" value="P:mitotic DNA damage checkpoint signaling"/>
    <property type="evidence" value="ECO:0007669"/>
    <property type="project" value="TreeGrafter"/>
</dbReference>
<reference evidence="3" key="1">
    <citation type="journal article" date="2014" name="Proc. Natl. Acad. Sci. U.S.A.">
        <title>Extensive sampling of basidiomycete genomes demonstrates inadequacy of the white-rot/brown-rot paradigm for wood decay fungi.</title>
        <authorList>
            <person name="Riley R."/>
            <person name="Salamov A.A."/>
            <person name="Brown D.W."/>
            <person name="Nagy L.G."/>
            <person name="Floudas D."/>
            <person name="Held B.W."/>
            <person name="Levasseur A."/>
            <person name="Lombard V."/>
            <person name="Morin E."/>
            <person name="Otillar R."/>
            <person name="Lindquist E.A."/>
            <person name="Sun H."/>
            <person name="LaButti K.M."/>
            <person name="Schmutz J."/>
            <person name="Jabbour D."/>
            <person name="Luo H."/>
            <person name="Baker S.E."/>
            <person name="Pisabarro A.G."/>
            <person name="Walton J.D."/>
            <person name="Blanchette R.A."/>
            <person name="Henrissat B."/>
            <person name="Martin F."/>
            <person name="Cullen D."/>
            <person name="Hibbett D.S."/>
            <person name="Grigoriev I.V."/>
        </authorList>
    </citation>
    <scope>NUCLEOTIDE SEQUENCE [LARGE SCALE GENOMIC DNA]</scope>
    <source>
        <strain evidence="3">PC15</strain>
    </source>
</reference>
<name>A0A067NQ99_PLEO1</name>
<dbReference type="HOGENOM" id="CLU_044121_2_1_1"/>
<dbReference type="OrthoDB" id="5987198at2759"/>
<dbReference type="STRING" id="1137138.A0A067NQ99"/>
<dbReference type="GO" id="GO:0005634">
    <property type="term" value="C:nucleus"/>
    <property type="evidence" value="ECO:0007669"/>
    <property type="project" value="TreeGrafter"/>
</dbReference>
<dbReference type="Gene3D" id="1.10.510.10">
    <property type="entry name" value="Transferase(Phosphotransferase) domain 1"/>
    <property type="match status" value="1"/>
</dbReference>
<dbReference type="PROSITE" id="PS50011">
    <property type="entry name" value="PROTEIN_KINASE_DOM"/>
    <property type="match status" value="1"/>
</dbReference>